<comment type="caution">
    <text evidence="7">The sequence shown here is derived from an EMBL/GenBank/DDBJ whole genome shotgun (WGS) entry which is preliminary data.</text>
</comment>
<organism evidence="7 8">
    <name type="scientific">Oceanospirillum sediminis</name>
    <dbReference type="NCBI Taxonomy" id="2760088"/>
    <lineage>
        <taxon>Bacteria</taxon>
        <taxon>Pseudomonadati</taxon>
        <taxon>Pseudomonadota</taxon>
        <taxon>Gammaproteobacteria</taxon>
        <taxon>Oceanospirillales</taxon>
        <taxon>Oceanospirillaceae</taxon>
        <taxon>Oceanospirillum</taxon>
    </lineage>
</organism>
<evidence type="ECO:0000313" key="7">
    <source>
        <dbReference type="EMBL" id="MBB1486873.1"/>
    </source>
</evidence>
<keyword evidence="4 6" id="KW-1133">Transmembrane helix</keyword>
<dbReference type="Proteomes" id="UP000565262">
    <property type="component" value="Unassembled WGS sequence"/>
</dbReference>
<sequence>MASSCSEKSAIKPDRRYPVRILFFHLLVLSIISLCITLGFWQLERSNEKARMLEQIRQGYQQPASAQQMADAIEQGRVANYSHYYLRGRFHPEYSFILDNRTYQGRAGYQLLTLFELLPDTRLPLATDQTQWILINRGWIAAPRLRSERPTYQTPQGIHQLQVQLVQPHPVDKTEQLDLKWPVRIQWLDLHQLSGLIEKPLLQYEFRLVDAHQPGVQIAQPAAPALLPAQHIGYAVQWFSLAGVLLLIWGYYHLPHPVWRSRQTS</sequence>
<evidence type="ECO:0000313" key="8">
    <source>
        <dbReference type="Proteomes" id="UP000565262"/>
    </source>
</evidence>
<keyword evidence="8" id="KW-1185">Reference proteome</keyword>
<dbReference type="RefSeq" id="WP_182808659.1">
    <property type="nucleotide sequence ID" value="NZ_JACJFM010000010.1"/>
</dbReference>
<gene>
    <name evidence="7" type="ORF">H4O21_09650</name>
</gene>
<comment type="similarity">
    <text evidence="2 6">Belongs to the SURF1 family.</text>
</comment>
<reference evidence="7 8" key="1">
    <citation type="submission" date="2020-08" db="EMBL/GenBank/DDBJ databases">
        <title>Oceanospirillum sp. nov. isolated from marine sediment.</title>
        <authorList>
            <person name="Ji X."/>
        </authorList>
    </citation>
    <scope>NUCLEOTIDE SEQUENCE [LARGE SCALE GENOMIC DNA]</scope>
    <source>
        <strain evidence="7 8">D5</strain>
    </source>
</reference>
<keyword evidence="5 6" id="KW-0472">Membrane</keyword>
<accession>A0A839IN40</accession>
<dbReference type="PANTHER" id="PTHR23427">
    <property type="entry name" value="SURFEIT LOCUS PROTEIN"/>
    <property type="match status" value="1"/>
</dbReference>
<keyword evidence="6" id="KW-1003">Cell membrane</keyword>
<evidence type="ECO:0000256" key="5">
    <source>
        <dbReference type="ARBA" id="ARBA00023136"/>
    </source>
</evidence>
<dbReference type="GO" id="GO:0005886">
    <property type="term" value="C:plasma membrane"/>
    <property type="evidence" value="ECO:0007669"/>
    <property type="project" value="UniProtKB-SubCell"/>
</dbReference>
<keyword evidence="3 6" id="KW-0812">Transmembrane</keyword>
<dbReference type="AlphaFoldDB" id="A0A839IN40"/>
<evidence type="ECO:0000256" key="3">
    <source>
        <dbReference type="ARBA" id="ARBA00022692"/>
    </source>
</evidence>
<comment type="subcellular location">
    <subcellularLocation>
        <location evidence="6">Cell membrane</location>
        <topology evidence="6">Multi-pass membrane protein</topology>
    </subcellularLocation>
    <subcellularLocation>
        <location evidence="1">Membrane</location>
    </subcellularLocation>
</comment>
<name>A0A839IN40_9GAMM</name>
<evidence type="ECO:0000256" key="4">
    <source>
        <dbReference type="ARBA" id="ARBA00022989"/>
    </source>
</evidence>
<evidence type="ECO:0000256" key="1">
    <source>
        <dbReference type="ARBA" id="ARBA00004370"/>
    </source>
</evidence>
<dbReference type="InterPro" id="IPR002994">
    <property type="entry name" value="Surf1/Shy1"/>
</dbReference>
<dbReference type="CDD" id="cd06662">
    <property type="entry name" value="SURF1"/>
    <property type="match status" value="1"/>
</dbReference>
<dbReference type="EMBL" id="JACJFM010000010">
    <property type="protein sequence ID" value="MBB1486873.1"/>
    <property type="molecule type" value="Genomic_DNA"/>
</dbReference>
<dbReference type="Pfam" id="PF02104">
    <property type="entry name" value="SURF1"/>
    <property type="match status" value="1"/>
</dbReference>
<evidence type="ECO:0000256" key="2">
    <source>
        <dbReference type="ARBA" id="ARBA00007165"/>
    </source>
</evidence>
<dbReference type="InterPro" id="IPR045214">
    <property type="entry name" value="Surf1/Surf4"/>
</dbReference>
<feature type="transmembrane region" description="Helical" evidence="6">
    <location>
        <begin position="21"/>
        <end position="41"/>
    </location>
</feature>
<dbReference type="PANTHER" id="PTHR23427:SF2">
    <property type="entry name" value="SURFEIT LOCUS PROTEIN 1"/>
    <property type="match status" value="1"/>
</dbReference>
<evidence type="ECO:0000256" key="6">
    <source>
        <dbReference type="RuleBase" id="RU363076"/>
    </source>
</evidence>
<proteinExistence type="inferred from homology"/>
<dbReference type="PROSITE" id="PS50895">
    <property type="entry name" value="SURF1"/>
    <property type="match status" value="1"/>
</dbReference>
<feature type="transmembrane region" description="Helical" evidence="6">
    <location>
        <begin position="232"/>
        <end position="252"/>
    </location>
</feature>
<protein>
    <recommendedName>
        <fullName evidence="6">SURF1-like protein</fullName>
    </recommendedName>
</protein>